<keyword evidence="3" id="KW-0812">Transmembrane</keyword>
<dbReference type="AlphaFoldDB" id="A0A9X1TCV5"/>
<sequence length="305" mass="33342">MTDFTQTPQTGTIILAGATGELGFLIAGFVIRRGATVKALVRKGSANARIPELRRLGAEVIEVDFNSVSELTRACSGGTCVVSALSGLRDVIVETQTRLLNAAVEAGVPRFIPSDYSIDFTRLPEGSNRNLDLRREFSTRLNNAPITPTSILNGMFTDLLTGQAPVVLFKIKRVLYWGDADQPMDFTTMRDTAAYTAAAALDSATPRILRIAGEVATIRDIQKAAAEVTGEKFGTLRAGSLGFLGLMIRITRSLSPKNDEVFPPWQGMQYLHNMLSGKPKLNPLDNDRYPEIRWTLIREVLATAR</sequence>
<keyword evidence="3" id="KW-0472">Membrane</keyword>
<feature type="transmembrane region" description="Helical" evidence="3">
    <location>
        <begin position="12"/>
        <end position="31"/>
    </location>
</feature>
<evidence type="ECO:0000313" key="6">
    <source>
        <dbReference type="Proteomes" id="UP001139000"/>
    </source>
</evidence>
<reference evidence="5" key="1">
    <citation type="submission" date="2021-12" db="EMBL/GenBank/DDBJ databases">
        <title>Novel species in genus Dyadobacter.</title>
        <authorList>
            <person name="Ma C."/>
        </authorList>
    </citation>
    <scope>NUCLEOTIDE SEQUENCE</scope>
    <source>
        <strain evidence="5">LJ419</strain>
    </source>
</reference>
<dbReference type="SUPFAM" id="SSF51735">
    <property type="entry name" value="NAD(P)-binding Rossmann-fold domains"/>
    <property type="match status" value="1"/>
</dbReference>
<keyword evidence="1" id="KW-0521">NADP</keyword>
<comment type="caution">
    <text evidence="5">The sequence shown here is derived from an EMBL/GenBank/DDBJ whole genome shotgun (WGS) entry which is preliminary data.</text>
</comment>
<dbReference type="GO" id="GO:0016491">
    <property type="term" value="F:oxidoreductase activity"/>
    <property type="evidence" value="ECO:0007669"/>
    <property type="project" value="UniProtKB-KW"/>
</dbReference>
<dbReference type="EMBL" id="JAJTTC010000001">
    <property type="protein sequence ID" value="MCF0060522.1"/>
    <property type="molecule type" value="Genomic_DNA"/>
</dbReference>
<keyword evidence="3" id="KW-1133">Transmembrane helix</keyword>
<keyword evidence="6" id="KW-1185">Reference proteome</keyword>
<evidence type="ECO:0000313" key="5">
    <source>
        <dbReference type="EMBL" id="MCF0060522.1"/>
    </source>
</evidence>
<dbReference type="Proteomes" id="UP001139000">
    <property type="component" value="Unassembled WGS sequence"/>
</dbReference>
<evidence type="ECO:0000259" key="4">
    <source>
        <dbReference type="Pfam" id="PF05368"/>
    </source>
</evidence>
<protein>
    <submittedName>
        <fullName evidence="5">NmrA family NAD(P)-binding protein</fullName>
    </submittedName>
</protein>
<dbReference type="RefSeq" id="WP_234653328.1">
    <property type="nucleotide sequence ID" value="NZ_CP094997.1"/>
</dbReference>
<accession>A0A9X1TCV5</accession>
<keyword evidence="2" id="KW-0560">Oxidoreductase</keyword>
<evidence type="ECO:0000256" key="3">
    <source>
        <dbReference type="SAM" id="Phobius"/>
    </source>
</evidence>
<dbReference type="PANTHER" id="PTHR47706">
    <property type="entry name" value="NMRA-LIKE FAMILY PROTEIN"/>
    <property type="match status" value="1"/>
</dbReference>
<gene>
    <name evidence="5" type="ORF">LXM26_03395</name>
</gene>
<evidence type="ECO:0000256" key="2">
    <source>
        <dbReference type="ARBA" id="ARBA00023002"/>
    </source>
</evidence>
<dbReference type="PANTHER" id="PTHR47706:SF1">
    <property type="entry name" value="CIPA-LIKE, PUTATIVE (AFU_ORTHOLOGUE AFUA_1G12460)-RELATED"/>
    <property type="match status" value="1"/>
</dbReference>
<dbReference type="InterPro" id="IPR051609">
    <property type="entry name" value="NmrA/Isoflavone_reductase-like"/>
</dbReference>
<evidence type="ECO:0000256" key="1">
    <source>
        <dbReference type="ARBA" id="ARBA00022857"/>
    </source>
</evidence>
<dbReference type="Gene3D" id="3.40.50.720">
    <property type="entry name" value="NAD(P)-binding Rossmann-like Domain"/>
    <property type="match status" value="1"/>
</dbReference>
<dbReference type="InterPro" id="IPR036291">
    <property type="entry name" value="NAD(P)-bd_dom_sf"/>
</dbReference>
<proteinExistence type="predicted"/>
<name>A0A9X1TCV5_9BACT</name>
<feature type="domain" description="NmrA-like" evidence="4">
    <location>
        <begin position="10"/>
        <end position="233"/>
    </location>
</feature>
<dbReference type="InterPro" id="IPR008030">
    <property type="entry name" value="NmrA-like"/>
</dbReference>
<dbReference type="Pfam" id="PF05368">
    <property type="entry name" value="NmrA"/>
    <property type="match status" value="1"/>
</dbReference>
<organism evidence="5 6">
    <name type="scientific">Dyadobacter chenwenxiniae</name>
    <dbReference type="NCBI Taxonomy" id="2906456"/>
    <lineage>
        <taxon>Bacteria</taxon>
        <taxon>Pseudomonadati</taxon>
        <taxon>Bacteroidota</taxon>
        <taxon>Cytophagia</taxon>
        <taxon>Cytophagales</taxon>
        <taxon>Spirosomataceae</taxon>
        <taxon>Dyadobacter</taxon>
    </lineage>
</organism>